<gene>
    <name evidence="15" type="ORF">mMyoMyo1_005076</name>
</gene>
<evidence type="ECO:0000256" key="5">
    <source>
        <dbReference type="ARBA" id="ARBA00022729"/>
    </source>
</evidence>
<evidence type="ECO:0000256" key="10">
    <source>
        <dbReference type="ARBA" id="ARBA00023180"/>
    </source>
</evidence>
<dbReference type="GO" id="GO:0009897">
    <property type="term" value="C:external side of plasma membrane"/>
    <property type="evidence" value="ECO:0007669"/>
    <property type="project" value="TreeGrafter"/>
</dbReference>
<dbReference type="InterPro" id="IPR050208">
    <property type="entry name" value="MHC_class-I_related"/>
</dbReference>
<feature type="chain" id="PRO_5029546714" evidence="13">
    <location>
        <begin position="25"/>
        <end position="264"/>
    </location>
</feature>
<keyword evidence="4 12" id="KW-0812">Transmembrane</keyword>
<evidence type="ECO:0000256" key="3">
    <source>
        <dbReference type="ARBA" id="ARBA00022475"/>
    </source>
</evidence>
<dbReference type="AlphaFoldDB" id="A0A7J7QXU8"/>
<evidence type="ECO:0000256" key="7">
    <source>
        <dbReference type="ARBA" id="ARBA00022989"/>
    </source>
</evidence>
<dbReference type="EMBL" id="JABWUV010000045">
    <property type="protein sequence ID" value="KAF6268603.1"/>
    <property type="molecule type" value="Genomic_DNA"/>
</dbReference>
<keyword evidence="3" id="KW-1003">Cell membrane</keyword>
<dbReference type="GO" id="GO:0030881">
    <property type="term" value="F:beta-2-microglobulin binding"/>
    <property type="evidence" value="ECO:0007669"/>
    <property type="project" value="TreeGrafter"/>
</dbReference>
<feature type="transmembrane region" description="Helical" evidence="12">
    <location>
        <begin position="210"/>
        <end position="232"/>
    </location>
</feature>
<dbReference type="Gene3D" id="3.30.500.10">
    <property type="entry name" value="MHC class I-like antigen recognition-like"/>
    <property type="match status" value="1"/>
</dbReference>
<dbReference type="InterPro" id="IPR037055">
    <property type="entry name" value="MHC_I-like_Ag-recog_sf"/>
</dbReference>
<evidence type="ECO:0000256" key="12">
    <source>
        <dbReference type="SAM" id="Phobius"/>
    </source>
</evidence>
<dbReference type="InterPro" id="IPR011161">
    <property type="entry name" value="MHC_I-like_Ag-recog"/>
</dbReference>
<dbReference type="FunFam" id="3.30.500.10:FF:000003">
    <property type="entry name" value="IgG receptor FcRn large subunit p51"/>
    <property type="match status" value="1"/>
</dbReference>
<evidence type="ECO:0000256" key="1">
    <source>
        <dbReference type="ARBA" id="ARBA00004251"/>
    </source>
</evidence>
<evidence type="ECO:0000313" key="16">
    <source>
        <dbReference type="Proteomes" id="UP000527355"/>
    </source>
</evidence>
<evidence type="ECO:0000256" key="4">
    <source>
        <dbReference type="ARBA" id="ARBA00022692"/>
    </source>
</evidence>
<keyword evidence="10" id="KW-0325">Glycoprotein</keyword>
<keyword evidence="6" id="KW-0967">Endosome</keyword>
<sequence length="264" mass="29385">MRVPRPQPWGLCLLLVLLPRTLRADGHRSLLYRLTAVSSPAPGSPAFWATGWLGPQQYLRYSDLRGQAEPFGAWIWESQLPWYWEKETADLRVKQALFLEAFTVLEEGGSYILQGLLGCEMGPDNSTSAVATFALNGEEFMKFDPKAGNWDGDWPEARAISQKWKQHEDAVWQEGHFLLTSCPQRLLGHLETGRSNLEWKDSSAKSMVPVVGIVIGFLLLMAVAAGGAVLWWRMKRGLPAPWILLRGDDLGALLPTGPSKDADS</sequence>
<accession>A0A7J7QXU8</accession>
<evidence type="ECO:0000256" key="2">
    <source>
        <dbReference type="ARBA" id="ARBA00004608"/>
    </source>
</evidence>
<dbReference type="InterPro" id="IPR011162">
    <property type="entry name" value="MHC_I/II-like_Ag-recog"/>
</dbReference>
<evidence type="ECO:0000313" key="15">
    <source>
        <dbReference type="EMBL" id="KAF6268603.1"/>
    </source>
</evidence>
<evidence type="ECO:0000256" key="6">
    <source>
        <dbReference type="ARBA" id="ARBA00022753"/>
    </source>
</evidence>
<keyword evidence="8 12" id="KW-0472">Membrane</keyword>
<keyword evidence="11" id="KW-0393">Immunoglobulin domain</keyword>
<dbReference type="SUPFAM" id="SSF54452">
    <property type="entry name" value="MHC antigen-recognition domain"/>
    <property type="match status" value="1"/>
</dbReference>
<dbReference type="PANTHER" id="PTHR16675">
    <property type="entry name" value="MHC CLASS I-RELATED"/>
    <property type="match status" value="1"/>
</dbReference>
<dbReference type="Proteomes" id="UP000527355">
    <property type="component" value="Unassembled WGS sequence"/>
</dbReference>
<protein>
    <submittedName>
        <fullName evidence="15">Fc of IgG receptor and transporter</fullName>
    </submittedName>
</protein>
<dbReference type="PANTHER" id="PTHR16675:SF3">
    <property type="entry name" value="IGG RECEPTOR FCRN LARGE SUBUNIT P51"/>
    <property type="match status" value="1"/>
</dbReference>
<dbReference type="GO" id="GO:0006955">
    <property type="term" value="P:immune response"/>
    <property type="evidence" value="ECO:0007669"/>
    <property type="project" value="TreeGrafter"/>
</dbReference>
<feature type="domain" description="MHC class I-like antigen recognition-like" evidence="14">
    <location>
        <begin position="27"/>
        <end position="197"/>
    </location>
</feature>
<comment type="subcellular location">
    <subcellularLocation>
        <location evidence="1">Cell membrane</location>
        <topology evidence="1">Single-pass type I membrane protein</topology>
    </subcellularLocation>
    <subcellularLocation>
        <location evidence="2">Endosome membrane</location>
    </subcellularLocation>
</comment>
<reference evidence="15 16" key="1">
    <citation type="journal article" date="2020" name="Nature">
        <title>Six reference-quality genomes reveal evolution of bat adaptations.</title>
        <authorList>
            <person name="Jebb D."/>
            <person name="Huang Z."/>
            <person name="Pippel M."/>
            <person name="Hughes G.M."/>
            <person name="Lavrichenko K."/>
            <person name="Devanna P."/>
            <person name="Winkler S."/>
            <person name="Jermiin L.S."/>
            <person name="Skirmuntt E.C."/>
            <person name="Katzourakis A."/>
            <person name="Burkitt-Gray L."/>
            <person name="Ray D.A."/>
            <person name="Sullivan K.A.M."/>
            <person name="Roscito J.G."/>
            <person name="Kirilenko B.M."/>
            <person name="Davalos L.M."/>
            <person name="Corthals A.P."/>
            <person name="Power M.L."/>
            <person name="Jones G."/>
            <person name="Ransome R.D."/>
            <person name="Dechmann D.K.N."/>
            <person name="Locatelli A.G."/>
            <person name="Puechmaille S.J."/>
            <person name="Fedrigo O."/>
            <person name="Jarvis E.D."/>
            <person name="Hiller M."/>
            <person name="Vernes S.C."/>
            <person name="Myers E.W."/>
            <person name="Teeling E.C."/>
        </authorList>
    </citation>
    <scope>NUCLEOTIDE SEQUENCE [LARGE SCALE GENOMIC DNA]</scope>
    <source>
        <strain evidence="15">MMyoMyo1</strain>
        <tissue evidence="15">Flight muscle</tissue>
    </source>
</reference>
<evidence type="ECO:0000256" key="11">
    <source>
        <dbReference type="ARBA" id="ARBA00023319"/>
    </source>
</evidence>
<comment type="caution">
    <text evidence="15">The sequence shown here is derived from an EMBL/GenBank/DDBJ whole genome shotgun (WGS) entry which is preliminary data.</text>
</comment>
<evidence type="ECO:0000256" key="8">
    <source>
        <dbReference type="ARBA" id="ARBA00023136"/>
    </source>
</evidence>
<keyword evidence="9" id="KW-1015">Disulfide bond</keyword>
<proteinExistence type="predicted"/>
<keyword evidence="15" id="KW-0675">Receptor</keyword>
<organism evidence="15 16">
    <name type="scientific">Myotis myotis</name>
    <name type="common">Greater mouse-eared bat</name>
    <name type="synonym">Vespertilio myotis</name>
    <dbReference type="NCBI Taxonomy" id="51298"/>
    <lineage>
        <taxon>Eukaryota</taxon>
        <taxon>Metazoa</taxon>
        <taxon>Chordata</taxon>
        <taxon>Craniata</taxon>
        <taxon>Vertebrata</taxon>
        <taxon>Euteleostomi</taxon>
        <taxon>Mammalia</taxon>
        <taxon>Eutheria</taxon>
        <taxon>Laurasiatheria</taxon>
        <taxon>Chiroptera</taxon>
        <taxon>Yangochiroptera</taxon>
        <taxon>Vespertilionidae</taxon>
        <taxon>Myotis</taxon>
    </lineage>
</organism>
<feature type="signal peptide" evidence="13">
    <location>
        <begin position="1"/>
        <end position="24"/>
    </location>
</feature>
<evidence type="ECO:0000256" key="9">
    <source>
        <dbReference type="ARBA" id="ARBA00023157"/>
    </source>
</evidence>
<keyword evidence="16" id="KW-1185">Reference proteome</keyword>
<name>A0A7J7QXU8_MYOMY</name>
<dbReference type="GO" id="GO:0005615">
    <property type="term" value="C:extracellular space"/>
    <property type="evidence" value="ECO:0007669"/>
    <property type="project" value="TreeGrafter"/>
</dbReference>
<evidence type="ECO:0000256" key="13">
    <source>
        <dbReference type="SAM" id="SignalP"/>
    </source>
</evidence>
<keyword evidence="7 12" id="KW-1133">Transmembrane helix</keyword>
<dbReference type="Pfam" id="PF00129">
    <property type="entry name" value="MHC_I"/>
    <property type="match status" value="1"/>
</dbReference>
<dbReference type="VEuPathDB" id="HostDB:GeneID_118655382"/>
<keyword evidence="5 13" id="KW-0732">Signal</keyword>
<evidence type="ECO:0000259" key="14">
    <source>
        <dbReference type="Pfam" id="PF00129"/>
    </source>
</evidence>
<dbReference type="GO" id="GO:0010008">
    <property type="term" value="C:endosome membrane"/>
    <property type="evidence" value="ECO:0007669"/>
    <property type="project" value="UniProtKB-SubCell"/>
</dbReference>